<dbReference type="Gene3D" id="2.60.120.10">
    <property type="entry name" value="Jelly Rolls"/>
    <property type="match status" value="1"/>
</dbReference>
<name>A0A358HQK4_9PROT</name>
<dbReference type="AlphaFoldDB" id="A0A358HQK4"/>
<dbReference type="SUPFAM" id="SSF51206">
    <property type="entry name" value="cAMP-binding domain-like"/>
    <property type="match status" value="1"/>
</dbReference>
<dbReference type="EMBL" id="DOOG01000054">
    <property type="protein sequence ID" value="HBU97467.1"/>
    <property type="molecule type" value="Genomic_DNA"/>
</dbReference>
<dbReference type="InterPro" id="IPR014710">
    <property type="entry name" value="RmlC-like_jellyroll"/>
</dbReference>
<evidence type="ECO:0000313" key="2">
    <source>
        <dbReference type="EMBL" id="HBU97467.1"/>
    </source>
</evidence>
<accession>A0A358HQK4</accession>
<protein>
    <submittedName>
        <fullName evidence="2">Glutaminase A</fullName>
    </submittedName>
</protein>
<dbReference type="InterPro" id="IPR018490">
    <property type="entry name" value="cNMP-bd_dom_sf"/>
</dbReference>
<sequence length="104" mass="11517">NRAYFLIYGRMDVVINVPGTGRQKRINTITEGTLFGEVALLDGAPRSATIVATTDALCLSLDGTDFAALRQDHQDIVTRLLLNLNRILASRLRQANMMISELEQ</sequence>
<dbReference type="RefSeq" id="WP_276652101.1">
    <property type="nucleotide sequence ID" value="NZ_DOOG01000054.1"/>
</dbReference>
<gene>
    <name evidence="2" type="ORF">DEF21_06135</name>
</gene>
<dbReference type="InterPro" id="IPR018488">
    <property type="entry name" value="cNMP-bd_CS"/>
</dbReference>
<dbReference type="CDD" id="cd00038">
    <property type="entry name" value="CAP_ED"/>
    <property type="match status" value="1"/>
</dbReference>
<organism evidence="2 3">
    <name type="scientific">Thalassospira lucentensis</name>
    <dbReference type="NCBI Taxonomy" id="168935"/>
    <lineage>
        <taxon>Bacteria</taxon>
        <taxon>Pseudomonadati</taxon>
        <taxon>Pseudomonadota</taxon>
        <taxon>Alphaproteobacteria</taxon>
        <taxon>Rhodospirillales</taxon>
        <taxon>Thalassospiraceae</taxon>
        <taxon>Thalassospira</taxon>
    </lineage>
</organism>
<evidence type="ECO:0000259" key="1">
    <source>
        <dbReference type="PROSITE" id="PS50042"/>
    </source>
</evidence>
<reference evidence="2 3" key="1">
    <citation type="journal article" date="2018" name="Nat. Biotechnol.">
        <title>A standardized bacterial taxonomy based on genome phylogeny substantially revises the tree of life.</title>
        <authorList>
            <person name="Parks D.H."/>
            <person name="Chuvochina M."/>
            <person name="Waite D.W."/>
            <person name="Rinke C."/>
            <person name="Skarshewski A."/>
            <person name="Chaumeil P.A."/>
            <person name="Hugenholtz P."/>
        </authorList>
    </citation>
    <scope>NUCLEOTIDE SEQUENCE [LARGE SCALE GENOMIC DNA]</scope>
    <source>
        <strain evidence="2">UBA8707</strain>
    </source>
</reference>
<comment type="caution">
    <text evidence="2">The sequence shown here is derived from an EMBL/GenBank/DDBJ whole genome shotgun (WGS) entry which is preliminary data.</text>
</comment>
<dbReference type="InterPro" id="IPR000595">
    <property type="entry name" value="cNMP-bd_dom"/>
</dbReference>
<feature type="non-terminal residue" evidence="2">
    <location>
        <position position="1"/>
    </location>
</feature>
<dbReference type="Pfam" id="PF00027">
    <property type="entry name" value="cNMP_binding"/>
    <property type="match status" value="1"/>
</dbReference>
<dbReference type="PROSITE" id="PS50042">
    <property type="entry name" value="CNMP_BINDING_3"/>
    <property type="match status" value="1"/>
</dbReference>
<feature type="domain" description="Cyclic nucleotide-binding" evidence="1">
    <location>
        <begin position="1"/>
        <end position="87"/>
    </location>
</feature>
<dbReference type="PROSITE" id="PS00889">
    <property type="entry name" value="CNMP_BINDING_2"/>
    <property type="match status" value="1"/>
</dbReference>
<dbReference type="PRINTS" id="PR00103">
    <property type="entry name" value="CAMPKINASE"/>
</dbReference>
<proteinExistence type="predicted"/>
<dbReference type="Proteomes" id="UP000264753">
    <property type="component" value="Unassembled WGS sequence"/>
</dbReference>
<evidence type="ECO:0000313" key="3">
    <source>
        <dbReference type="Proteomes" id="UP000264753"/>
    </source>
</evidence>